<organism evidence="2 3">
    <name type="scientific">Eucalyptus globulus</name>
    <name type="common">Tasmanian blue gum</name>
    <dbReference type="NCBI Taxonomy" id="34317"/>
    <lineage>
        <taxon>Eukaryota</taxon>
        <taxon>Viridiplantae</taxon>
        <taxon>Streptophyta</taxon>
        <taxon>Embryophyta</taxon>
        <taxon>Tracheophyta</taxon>
        <taxon>Spermatophyta</taxon>
        <taxon>Magnoliopsida</taxon>
        <taxon>eudicotyledons</taxon>
        <taxon>Gunneridae</taxon>
        <taxon>Pentapetalae</taxon>
        <taxon>rosids</taxon>
        <taxon>malvids</taxon>
        <taxon>Myrtales</taxon>
        <taxon>Myrtaceae</taxon>
        <taxon>Myrtoideae</taxon>
        <taxon>Eucalypteae</taxon>
        <taxon>Eucalyptus</taxon>
    </lineage>
</organism>
<evidence type="ECO:0000313" key="3">
    <source>
        <dbReference type="Proteomes" id="UP001634007"/>
    </source>
</evidence>
<comment type="caution">
    <text evidence="2">The sequence shown here is derived from an EMBL/GenBank/DDBJ whole genome shotgun (WGS) entry which is preliminary data.</text>
</comment>
<dbReference type="Proteomes" id="UP001634007">
    <property type="component" value="Unassembled WGS sequence"/>
</dbReference>
<feature type="region of interest" description="Disordered" evidence="1">
    <location>
        <begin position="87"/>
        <end position="113"/>
    </location>
</feature>
<gene>
    <name evidence="2" type="ORF">ACJRO7_003690</name>
</gene>
<proteinExistence type="predicted"/>
<feature type="compositionally biased region" description="Low complexity" evidence="1">
    <location>
        <begin position="43"/>
        <end position="56"/>
    </location>
</feature>
<name>A0ABD3IUX9_EUCGL</name>
<accession>A0ABD3IUX9</accession>
<sequence length="113" mass="11896">MDKTGQKRDRFRSACALPKDRSGVGGRRKQRPHSLPTSRGDARAVPPGAAPGGPAAENVLSAGAPVGREECGQGEILRCRVCARGVRADPASETTHGSPPAPDIERPEHRTEP</sequence>
<evidence type="ECO:0000313" key="2">
    <source>
        <dbReference type="EMBL" id="KAL3718607.1"/>
    </source>
</evidence>
<keyword evidence="3" id="KW-1185">Reference proteome</keyword>
<protein>
    <submittedName>
        <fullName evidence="2">Uncharacterized protein</fullName>
    </submittedName>
</protein>
<evidence type="ECO:0000256" key="1">
    <source>
        <dbReference type="SAM" id="MobiDB-lite"/>
    </source>
</evidence>
<feature type="compositionally biased region" description="Basic and acidic residues" evidence="1">
    <location>
        <begin position="103"/>
        <end position="113"/>
    </location>
</feature>
<feature type="region of interest" description="Disordered" evidence="1">
    <location>
        <begin position="1"/>
        <end position="60"/>
    </location>
</feature>
<dbReference type="AlphaFoldDB" id="A0ABD3IUX9"/>
<reference evidence="2 3" key="1">
    <citation type="submission" date="2024-11" db="EMBL/GenBank/DDBJ databases">
        <title>Chromosome-level genome assembly of Eucalyptus globulus Labill. provides insights into its genome evolution.</title>
        <authorList>
            <person name="Li X."/>
        </authorList>
    </citation>
    <scope>NUCLEOTIDE SEQUENCE [LARGE SCALE GENOMIC DNA]</scope>
    <source>
        <strain evidence="2">CL2024</strain>
        <tissue evidence="2">Fresh tender leaves</tissue>
    </source>
</reference>
<dbReference type="EMBL" id="JBJKBG010000010">
    <property type="protein sequence ID" value="KAL3718607.1"/>
    <property type="molecule type" value="Genomic_DNA"/>
</dbReference>
<feature type="compositionally biased region" description="Basic and acidic residues" evidence="1">
    <location>
        <begin position="1"/>
        <end position="22"/>
    </location>
</feature>